<feature type="region of interest" description="Disordered" evidence="10">
    <location>
        <begin position="991"/>
        <end position="1105"/>
    </location>
</feature>
<feature type="binding site" evidence="9">
    <location>
        <begin position="144"/>
        <end position="148"/>
    </location>
    <ligand>
        <name>GTP</name>
        <dbReference type="ChEBI" id="CHEBI:37565"/>
    </ligand>
</feature>
<keyword evidence="7 9" id="KW-0342">GTP-binding</keyword>
<dbReference type="Gene3D" id="3.30.70.870">
    <property type="entry name" value="Elongation Factor G (Translational Gtpase), domain 3"/>
    <property type="match status" value="1"/>
</dbReference>
<dbReference type="InterPro" id="IPR035647">
    <property type="entry name" value="EFG_III/V"/>
</dbReference>
<evidence type="ECO:0000256" key="2">
    <source>
        <dbReference type="ARBA" id="ARBA00022741"/>
    </source>
</evidence>
<reference evidence="12 13" key="1">
    <citation type="journal article" date="2018" name="Mol. Biol. Evol.">
        <title>Broad Genomic Sampling Reveals a Smut Pathogenic Ancestry of the Fungal Clade Ustilaginomycotina.</title>
        <authorList>
            <person name="Kijpornyongpan T."/>
            <person name="Mondo S.J."/>
            <person name="Barry K."/>
            <person name="Sandor L."/>
            <person name="Lee J."/>
            <person name="Lipzen A."/>
            <person name="Pangilinan J."/>
            <person name="LaButti K."/>
            <person name="Hainaut M."/>
            <person name="Henrissat B."/>
            <person name="Grigoriev I.V."/>
            <person name="Spatafora J.W."/>
            <person name="Aime M.C."/>
        </authorList>
    </citation>
    <scope>NUCLEOTIDE SEQUENCE [LARGE SCALE GENOMIC DNA]</scope>
    <source>
        <strain evidence="12 13">MCA 5214</strain>
    </source>
</reference>
<keyword evidence="6 9" id="KW-0496">Mitochondrion</keyword>
<keyword evidence="2 9" id="KW-0547">Nucleotide-binding</keyword>
<gene>
    <name evidence="12" type="ORF">BDZ90DRAFT_257207</name>
</gene>
<dbReference type="CDD" id="cd03709">
    <property type="entry name" value="lepA_C"/>
    <property type="match status" value="1"/>
</dbReference>
<evidence type="ECO:0000256" key="6">
    <source>
        <dbReference type="ARBA" id="ARBA00023128"/>
    </source>
</evidence>
<dbReference type="InterPro" id="IPR035654">
    <property type="entry name" value="LepA_IV"/>
</dbReference>
<feature type="binding site" evidence="9">
    <location>
        <begin position="75"/>
        <end position="82"/>
    </location>
    <ligand>
        <name>GTP</name>
        <dbReference type="ChEBI" id="CHEBI:37565"/>
    </ligand>
</feature>
<dbReference type="GeneID" id="37029752"/>
<dbReference type="CDD" id="cd01890">
    <property type="entry name" value="LepA"/>
    <property type="match status" value="1"/>
</dbReference>
<feature type="compositionally biased region" description="Low complexity" evidence="10">
    <location>
        <begin position="991"/>
        <end position="1016"/>
    </location>
</feature>
<dbReference type="GO" id="GO:0005759">
    <property type="term" value="C:mitochondrial matrix"/>
    <property type="evidence" value="ECO:0007669"/>
    <property type="project" value="UniProtKB-UniRule"/>
</dbReference>
<evidence type="ECO:0000313" key="12">
    <source>
        <dbReference type="EMBL" id="PWN30110.1"/>
    </source>
</evidence>
<protein>
    <submittedName>
        <fullName evidence="12">GTP-binding protein lepa</fullName>
    </submittedName>
</protein>
<dbReference type="Gene3D" id="3.30.70.240">
    <property type="match status" value="1"/>
</dbReference>
<evidence type="ECO:0000259" key="11">
    <source>
        <dbReference type="PROSITE" id="PS51722"/>
    </source>
</evidence>
<dbReference type="Gene3D" id="3.40.50.300">
    <property type="entry name" value="P-loop containing nucleotide triphosphate hydrolases"/>
    <property type="match status" value="1"/>
</dbReference>
<evidence type="ECO:0000256" key="9">
    <source>
        <dbReference type="HAMAP-Rule" id="MF_03137"/>
    </source>
</evidence>
<evidence type="ECO:0000256" key="5">
    <source>
        <dbReference type="ARBA" id="ARBA00022917"/>
    </source>
</evidence>
<evidence type="ECO:0000313" key="13">
    <source>
        <dbReference type="Proteomes" id="UP000245884"/>
    </source>
</evidence>
<comment type="similarity">
    <text evidence="9">Belongs to the GTP-binding elongation factor family. LepA subfamily.</text>
</comment>
<dbReference type="GO" id="GO:0097177">
    <property type="term" value="F:mitochondrial ribosome binding"/>
    <property type="evidence" value="ECO:0007669"/>
    <property type="project" value="TreeGrafter"/>
</dbReference>
<keyword evidence="3 9" id="KW-0999">Mitochondrion inner membrane</keyword>
<dbReference type="GO" id="GO:0006412">
    <property type="term" value="P:translation"/>
    <property type="evidence" value="ECO:0007669"/>
    <property type="project" value="UniProtKB-KW"/>
</dbReference>
<dbReference type="Pfam" id="PF06421">
    <property type="entry name" value="LepA_C"/>
    <property type="match status" value="1"/>
</dbReference>
<dbReference type="PRINTS" id="PR00315">
    <property type="entry name" value="ELONGATNFCT"/>
</dbReference>
<evidence type="ECO:0000256" key="1">
    <source>
        <dbReference type="ARBA" id="ARBA00005454"/>
    </source>
</evidence>
<dbReference type="Gene3D" id="2.40.30.10">
    <property type="entry name" value="Translation factors"/>
    <property type="match status" value="1"/>
</dbReference>
<dbReference type="PANTHER" id="PTHR43512:SF7">
    <property type="entry name" value="TRANSLATION FACTOR GUF1, MITOCHONDRIAL"/>
    <property type="match status" value="1"/>
</dbReference>
<dbReference type="FunFam" id="3.30.70.240:FF:000007">
    <property type="entry name" value="Translation factor GUF1, mitochondrial"/>
    <property type="match status" value="1"/>
</dbReference>
<dbReference type="RefSeq" id="XP_025364722.1">
    <property type="nucleotide sequence ID" value="XM_025507929.1"/>
</dbReference>
<dbReference type="Proteomes" id="UP000245884">
    <property type="component" value="Unassembled WGS sequence"/>
</dbReference>
<dbReference type="PROSITE" id="PS00301">
    <property type="entry name" value="G_TR_1"/>
    <property type="match status" value="1"/>
</dbReference>
<dbReference type="EMBL" id="KZ819662">
    <property type="protein sequence ID" value="PWN30110.1"/>
    <property type="molecule type" value="Genomic_DNA"/>
</dbReference>
<dbReference type="PROSITE" id="PS51722">
    <property type="entry name" value="G_TR_2"/>
    <property type="match status" value="1"/>
</dbReference>
<feature type="compositionally biased region" description="Low complexity" evidence="10">
    <location>
        <begin position="1076"/>
        <end position="1090"/>
    </location>
</feature>
<keyword evidence="8 9" id="KW-0472">Membrane</keyword>
<dbReference type="SUPFAM" id="SSF52540">
    <property type="entry name" value="P-loop containing nucleoside triphosphate hydrolases"/>
    <property type="match status" value="1"/>
</dbReference>
<organism evidence="12 13">
    <name type="scientific">Jaminaea rosea</name>
    <dbReference type="NCBI Taxonomy" id="1569628"/>
    <lineage>
        <taxon>Eukaryota</taxon>
        <taxon>Fungi</taxon>
        <taxon>Dikarya</taxon>
        <taxon>Basidiomycota</taxon>
        <taxon>Ustilaginomycotina</taxon>
        <taxon>Exobasidiomycetes</taxon>
        <taxon>Microstromatales</taxon>
        <taxon>Microstromatales incertae sedis</taxon>
        <taxon>Jaminaea</taxon>
    </lineage>
</organism>
<dbReference type="GO" id="GO:0045727">
    <property type="term" value="P:positive regulation of translation"/>
    <property type="evidence" value="ECO:0007669"/>
    <property type="project" value="UniProtKB-UniRule"/>
</dbReference>
<comment type="similarity">
    <text evidence="1">Belongs to the TRAFAC class translation factor GTPase superfamily. Classic translation factor GTPase family. LepA subfamily.</text>
</comment>
<evidence type="ECO:0000256" key="8">
    <source>
        <dbReference type="ARBA" id="ARBA00023136"/>
    </source>
</evidence>
<dbReference type="OrthoDB" id="1074at2759"/>
<dbReference type="SUPFAM" id="SSF54980">
    <property type="entry name" value="EF-G C-terminal domain-like"/>
    <property type="match status" value="2"/>
</dbReference>
<dbReference type="InterPro" id="IPR000795">
    <property type="entry name" value="T_Tr_GTP-bd_dom"/>
</dbReference>
<name>A0A316UXS7_9BASI</name>
<dbReference type="FunFam" id="3.40.50.300:FF:000078">
    <property type="entry name" value="Elongation factor 4"/>
    <property type="match status" value="1"/>
</dbReference>
<sequence>MLARPLASVKATFATIVLTPPRCRPLTRGGPRTAASFSTSHLLRASGVVSLGTANQPGDPRLFDTLEPRTFSIIAHVDHGKSTLADRLLERTRTIAQDGSNKQVLDKLKVERDRGITVKSQAVSMVYDHGSGDHAKKYLLNLIDTPGHVDFAYEVSRSLAACQSALLIIDATQGVQAQTIANFKLAQNLGLPLIPMLNKVDLPASDPDRCLKQLEELGIDIIDPQHEPLLISAKTGKGVEAVLEAIVQRTSALPGTEEGAVVDREGPGLRALVFDSWYDSFKGVIALVSIMDGAMKKGNFIVSAHSGKRYEVLDVGVNYPDARSTGILRKGQVGWVICNMKDMREATIGDTMHLLGEKIEALPGFKPSVPMVYASAYPVDTTDFVKLEEAINRLALNDRSITVQRESSMALGQGCRLGFLGTLHAEIFRTRLSEEYGQEILVTAPTVPYRVTYPDGTTKIVSSPIDFPTDAERSKQGGVVLEEPVVHGTLTCPEEYTGEMMQLCSEHRGEEVDVNFSELTGQQRQVQLKYRLPLAEIVSDFFPKLKSRSSGYAGFEYEIVEGDEYQTSDLVKLSFQLSGTPIDALSMIMHRSKSILAGRAWAKKLKDVVPRQYFEIAVQALVGGKVVARETVKAFRRDVTAGMYGGDQTHVFTSKLGQHFTRLLRTLDFSPLLRGAGAVFRAPPTHHASYHQSMLAAHRSAQRNIATWTRFAASRARPLPGQHVLQGPGLQTARQFSSAGPKAAYLITNAPLALRLGGDELRDGYATGYTGKPGQASATKMPMRRSPRRSAGLSKAPKVELPRMSKAPVKQGHAKTPAVPAEGLLPSHEMSFYFPEAPVTPAPTTADVTTELIIPMEPDLVTILARPSSFDDDGESDYTSSDHMLTEELQHRARLTSDSYHLHKLKLRAVWQLLEEMEAGSASLLPSSGQKQKHRLRETDVEFMPNTAHHVGYRVKVRGYSALEVKELLISRLGSKHGAWFGQLVREVPAASSPTSAASPSAASRSDQSDSDGSFSMLHAPPSPSDLGGDSSDGFEQDLFSPSAIVSPQLPSRSSSSSSFSSRRPSSSSTGSMLHSPPSLNFSASFSSNFSDEDDDLYLQDSRRL</sequence>
<comment type="subcellular location">
    <subcellularLocation>
        <location evidence="9">Mitochondrion inner membrane</location>
        <topology evidence="9">Peripheral membrane protein</topology>
        <orientation evidence="9">Matrix side</orientation>
    </subcellularLocation>
</comment>
<dbReference type="InterPro" id="IPR027417">
    <property type="entry name" value="P-loop_NTPase"/>
</dbReference>
<dbReference type="GO" id="GO:0005525">
    <property type="term" value="F:GTP binding"/>
    <property type="evidence" value="ECO:0007669"/>
    <property type="project" value="UniProtKB-UniRule"/>
</dbReference>
<dbReference type="CDD" id="cd03699">
    <property type="entry name" value="EF4_II"/>
    <property type="match status" value="1"/>
</dbReference>
<evidence type="ECO:0000256" key="4">
    <source>
        <dbReference type="ARBA" id="ARBA00022801"/>
    </source>
</evidence>
<accession>A0A316UXS7</accession>
<dbReference type="InterPro" id="IPR038363">
    <property type="entry name" value="LepA_C_sf"/>
</dbReference>
<dbReference type="GO" id="GO:0003924">
    <property type="term" value="F:GTPase activity"/>
    <property type="evidence" value="ECO:0007669"/>
    <property type="project" value="UniProtKB-UniRule"/>
</dbReference>
<dbReference type="FunFam" id="3.30.70.870:FF:000004">
    <property type="entry name" value="Translation factor GUF1, mitochondrial"/>
    <property type="match status" value="1"/>
</dbReference>
<dbReference type="HAMAP" id="MF_00071">
    <property type="entry name" value="LepA"/>
    <property type="match status" value="1"/>
</dbReference>
<dbReference type="InterPro" id="IPR009000">
    <property type="entry name" value="Transl_B-barrel_sf"/>
</dbReference>
<dbReference type="Pfam" id="PF00009">
    <property type="entry name" value="GTP_EFTU"/>
    <property type="match status" value="1"/>
</dbReference>
<dbReference type="InterPro" id="IPR031157">
    <property type="entry name" value="G_TR_CS"/>
</dbReference>
<feature type="compositionally biased region" description="Low complexity" evidence="10">
    <location>
        <begin position="1025"/>
        <end position="1034"/>
    </location>
</feature>
<evidence type="ECO:0000256" key="7">
    <source>
        <dbReference type="ARBA" id="ARBA00023134"/>
    </source>
</evidence>
<dbReference type="InterPro" id="IPR006297">
    <property type="entry name" value="EF-4"/>
</dbReference>
<dbReference type="Gene3D" id="3.30.70.2570">
    <property type="entry name" value="Elongation factor 4, C-terminal domain"/>
    <property type="match status" value="1"/>
</dbReference>
<proteinExistence type="inferred from homology"/>
<dbReference type="InterPro" id="IPR013842">
    <property type="entry name" value="LepA_CTD"/>
</dbReference>
<feature type="domain" description="Tr-type G" evidence="11">
    <location>
        <begin position="66"/>
        <end position="254"/>
    </location>
</feature>
<dbReference type="Pfam" id="PF00679">
    <property type="entry name" value="EFG_C"/>
    <property type="match status" value="1"/>
</dbReference>
<dbReference type="FunFam" id="2.40.30.10:FF:000015">
    <property type="entry name" value="Translation factor GUF1, mitochondrial"/>
    <property type="match status" value="1"/>
</dbReference>
<dbReference type="NCBIfam" id="TIGR01393">
    <property type="entry name" value="lepA"/>
    <property type="match status" value="1"/>
</dbReference>
<dbReference type="AlphaFoldDB" id="A0A316UXS7"/>
<evidence type="ECO:0000256" key="10">
    <source>
        <dbReference type="SAM" id="MobiDB-lite"/>
    </source>
</evidence>
<dbReference type="NCBIfam" id="TIGR00231">
    <property type="entry name" value="small_GTP"/>
    <property type="match status" value="1"/>
</dbReference>
<dbReference type="STRING" id="1569628.A0A316UXS7"/>
<dbReference type="SUPFAM" id="SSF50447">
    <property type="entry name" value="Translation proteins"/>
    <property type="match status" value="1"/>
</dbReference>
<dbReference type="PANTHER" id="PTHR43512">
    <property type="entry name" value="TRANSLATION FACTOR GUF1-RELATED"/>
    <property type="match status" value="1"/>
</dbReference>
<feature type="compositionally biased region" description="Low complexity" evidence="10">
    <location>
        <begin position="1047"/>
        <end position="1069"/>
    </location>
</feature>
<comment type="function">
    <text evidence="9">Promotes mitochondrial protein synthesis. May act as a fidelity factor of the translation reaction, by catalyzing a one-codon backward translocation of tRNAs on improperly translocated ribosomes. Binds to mitochondrial ribosomes in a GTP-dependent manner.</text>
</comment>
<dbReference type="InterPro" id="IPR005225">
    <property type="entry name" value="Small_GTP-bd"/>
</dbReference>
<dbReference type="GO" id="GO:0005743">
    <property type="term" value="C:mitochondrial inner membrane"/>
    <property type="evidence" value="ECO:0007669"/>
    <property type="project" value="UniProtKB-SubCell"/>
</dbReference>
<keyword evidence="13" id="KW-1185">Reference proteome</keyword>
<feature type="region of interest" description="Disordered" evidence="10">
    <location>
        <begin position="768"/>
        <end position="796"/>
    </location>
</feature>
<dbReference type="InterPro" id="IPR000640">
    <property type="entry name" value="EFG_V-like"/>
</dbReference>
<keyword evidence="5 9" id="KW-0648">Protein biosynthesis</keyword>
<keyword evidence="4 9" id="KW-0378">Hydrolase</keyword>
<comment type="catalytic activity">
    <reaction evidence="9">
        <text>GTP + H2O = GDP + phosphate + H(+)</text>
        <dbReference type="Rhea" id="RHEA:19669"/>
        <dbReference type="ChEBI" id="CHEBI:15377"/>
        <dbReference type="ChEBI" id="CHEBI:15378"/>
        <dbReference type="ChEBI" id="CHEBI:37565"/>
        <dbReference type="ChEBI" id="CHEBI:43474"/>
        <dbReference type="ChEBI" id="CHEBI:58189"/>
        <dbReference type="EC" id="3.6.5.n1"/>
    </reaction>
</comment>
<dbReference type="FunFam" id="3.30.70.2570:FF:000001">
    <property type="entry name" value="Translation factor GUF1, mitochondrial"/>
    <property type="match status" value="1"/>
</dbReference>
<evidence type="ECO:0000256" key="3">
    <source>
        <dbReference type="ARBA" id="ARBA00022792"/>
    </source>
</evidence>
<feature type="binding site" evidence="9">
    <location>
        <begin position="198"/>
        <end position="201"/>
    </location>
    <ligand>
        <name>GTP</name>
        <dbReference type="ChEBI" id="CHEBI:37565"/>
    </ligand>
</feature>